<organism evidence="4 5">
    <name type="scientific">Tortispora caseinolytica NRRL Y-17796</name>
    <dbReference type="NCBI Taxonomy" id="767744"/>
    <lineage>
        <taxon>Eukaryota</taxon>
        <taxon>Fungi</taxon>
        <taxon>Dikarya</taxon>
        <taxon>Ascomycota</taxon>
        <taxon>Saccharomycotina</taxon>
        <taxon>Trigonopsidomycetes</taxon>
        <taxon>Trigonopsidales</taxon>
        <taxon>Trigonopsidaceae</taxon>
        <taxon>Tortispora</taxon>
    </lineage>
</organism>
<evidence type="ECO:0000313" key="5">
    <source>
        <dbReference type="Proteomes" id="UP000095023"/>
    </source>
</evidence>
<proteinExistence type="predicted"/>
<dbReference type="AlphaFoldDB" id="A0A1E4TJH1"/>
<sequence>MHEINAAIEDNDYDIEDIKGDIDEINGLLNPMKVVHIEKQTADIRRQLDELKLQDNKSVEINISSALFDPKVIESLDAKISELENKIGVLNDTELPILSITHDLEKKLDLLNIPDTEWALKAQEVKKFITLMNSVDEDRPSFDHQINELYKCLPSLKSMSALLPVIVDRLQSIQLLQTEALNSMNLVTAIDTRTSAILDDVAQWQQQFNDLKALLDKNIAISKDNLDQVNNWIKELT</sequence>
<dbReference type="Pfam" id="PF04912">
    <property type="entry name" value="Dynamitin"/>
    <property type="match status" value="1"/>
</dbReference>
<dbReference type="GO" id="GO:0005869">
    <property type="term" value="C:dynactin complex"/>
    <property type="evidence" value="ECO:0007669"/>
    <property type="project" value="InterPro"/>
</dbReference>
<evidence type="ECO:0000256" key="3">
    <source>
        <dbReference type="SAM" id="Coils"/>
    </source>
</evidence>
<dbReference type="EMBL" id="KV453841">
    <property type="protein sequence ID" value="ODV91879.1"/>
    <property type="molecule type" value="Genomic_DNA"/>
</dbReference>
<evidence type="ECO:0000256" key="1">
    <source>
        <dbReference type="ARBA" id="ARBA00004496"/>
    </source>
</evidence>
<keyword evidence="5" id="KW-1185">Reference proteome</keyword>
<dbReference type="OrthoDB" id="4977at2759"/>
<protein>
    <submittedName>
        <fullName evidence="4">Uncharacterized protein</fullName>
    </submittedName>
</protein>
<comment type="subcellular location">
    <subcellularLocation>
        <location evidence="1">Cytoplasm</location>
    </subcellularLocation>
</comment>
<feature type="coiled-coil region" evidence="3">
    <location>
        <begin position="34"/>
        <end position="93"/>
    </location>
</feature>
<dbReference type="InterPro" id="IPR028133">
    <property type="entry name" value="Dynamitin"/>
</dbReference>
<keyword evidence="2" id="KW-0963">Cytoplasm</keyword>
<reference evidence="5" key="1">
    <citation type="submission" date="2016-02" db="EMBL/GenBank/DDBJ databases">
        <title>Comparative genomics of biotechnologically important yeasts.</title>
        <authorList>
            <consortium name="DOE Joint Genome Institute"/>
            <person name="Riley R."/>
            <person name="Haridas S."/>
            <person name="Wolfe K.H."/>
            <person name="Lopes M.R."/>
            <person name="Hittinger C.T."/>
            <person name="Goker M."/>
            <person name="Salamov A."/>
            <person name="Wisecaver J."/>
            <person name="Long T.M."/>
            <person name="Aerts A.L."/>
            <person name="Barry K."/>
            <person name="Choi C."/>
            <person name="Clum A."/>
            <person name="Coughlan A.Y."/>
            <person name="Deshpande S."/>
            <person name="Douglass A.P."/>
            <person name="Hanson S.J."/>
            <person name="Klenk H.-P."/>
            <person name="Labutti K."/>
            <person name="Lapidus A."/>
            <person name="Lindquist E."/>
            <person name="Lipzen A."/>
            <person name="Meier-Kolthoff J.P."/>
            <person name="Ohm R.A."/>
            <person name="Otillar R.P."/>
            <person name="Pangilinan J."/>
            <person name="Peng Y."/>
            <person name="Rokas A."/>
            <person name="Rosa C.A."/>
            <person name="Scheuner C."/>
            <person name="Sibirny A.A."/>
            <person name="Slot J.C."/>
            <person name="Stielow J.B."/>
            <person name="Sun H."/>
            <person name="Kurtzman C.P."/>
            <person name="Blackwell M."/>
            <person name="Jeffries T.W."/>
            <person name="Grigoriev I.V."/>
        </authorList>
    </citation>
    <scope>NUCLEOTIDE SEQUENCE [LARGE SCALE GENOMIC DNA]</scope>
    <source>
        <strain evidence="5">NRRL Y-17796</strain>
    </source>
</reference>
<accession>A0A1E4TJH1</accession>
<gene>
    <name evidence="4" type="ORF">CANCADRAFT_42511</name>
</gene>
<evidence type="ECO:0000313" key="4">
    <source>
        <dbReference type="EMBL" id="ODV91879.1"/>
    </source>
</evidence>
<evidence type="ECO:0000256" key="2">
    <source>
        <dbReference type="ARBA" id="ARBA00022490"/>
    </source>
</evidence>
<dbReference type="PANTHER" id="PTHR15346">
    <property type="entry name" value="DYNACTIN SUBUNIT"/>
    <property type="match status" value="1"/>
</dbReference>
<keyword evidence="3" id="KW-0175">Coiled coil</keyword>
<dbReference type="GO" id="GO:0007017">
    <property type="term" value="P:microtubule-based process"/>
    <property type="evidence" value="ECO:0007669"/>
    <property type="project" value="InterPro"/>
</dbReference>
<dbReference type="GO" id="GO:0005737">
    <property type="term" value="C:cytoplasm"/>
    <property type="evidence" value="ECO:0007669"/>
    <property type="project" value="UniProtKB-SubCell"/>
</dbReference>
<dbReference type="Proteomes" id="UP000095023">
    <property type="component" value="Unassembled WGS sequence"/>
</dbReference>
<name>A0A1E4TJH1_9ASCO</name>